<keyword evidence="2" id="KW-1185">Reference proteome</keyword>
<evidence type="ECO:0000313" key="2">
    <source>
        <dbReference type="Proteomes" id="UP000635726"/>
    </source>
</evidence>
<evidence type="ECO:0000313" key="1">
    <source>
        <dbReference type="EMBL" id="GGJ87212.1"/>
    </source>
</evidence>
<dbReference type="EMBL" id="BMOE01000017">
    <property type="protein sequence ID" value="GGJ87212.1"/>
    <property type="molecule type" value="Genomic_DNA"/>
</dbReference>
<protein>
    <submittedName>
        <fullName evidence="1">Uncharacterized protein</fullName>
    </submittedName>
</protein>
<reference evidence="1" key="2">
    <citation type="submission" date="2020-09" db="EMBL/GenBank/DDBJ databases">
        <authorList>
            <person name="Sun Q."/>
            <person name="Ohkuma M."/>
        </authorList>
    </citation>
    <scope>NUCLEOTIDE SEQUENCE</scope>
    <source>
        <strain evidence="1">JCM 14371</strain>
    </source>
</reference>
<reference evidence="1" key="1">
    <citation type="journal article" date="2014" name="Int. J. Syst. Evol. Microbiol.">
        <title>Complete genome sequence of Corynebacterium casei LMG S-19264T (=DSM 44701T), isolated from a smear-ripened cheese.</title>
        <authorList>
            <consortium name="US DOE Joint Genome Institute (JGI-PGF)"/>
            <person name="Walter F."/>
            <person name="Albersmeier A."/>
            <person name="Kalinowski J."/>
            <person name="Ruckert C."/>
        </authorList>
    </citation>
    <scope>NUCLEOTIDE SEQUENCE</scope>
    <source>
        <strain evidence="1">JCM 14371</strain>
    </source>
</reference>
<dbReference type="Proteomes" id="UP000635726">
    <property type="component" value="Unassembled WGS sequence"/>
</dbReference>
<sequence length="56" mass="6017">MGVMAALKGKVRVGVAAAPALLNRSAEASTEFKRKKRAMVFLQGQGQSEIVSVWLE</sequence>
<accession>A0A917UV88</accession>
<gene>
    <name evidence="1" type="ORF">GCM10008939_34040</name>
</gene>
<organism evidence="1 2">
    <name type="scientific">Deinococcus aquiradiocola</name>
    <dbReference type="NCBI Taxonomy" id="393059"/>
    <lineage>
        <taxon>Bacteria</taxon>
        <taxon>Thermotogati</taxon>
        <taxon>Deinococcota</taxon>
        <taxon>Deinococci</taxon>
        <taxon>Deinococcales</taxon>
        <taxon>Deinococcaceae</taxon>
        <taxon>Deinococcus</taxon>
    </lineage>
</organism>
<proteinExistence type="predicted"/>
<dbReference type="AlphaFoldDB" id="A0A917UV88"/>
<name>A0A917UV88_9DEIO</name>
<comment type="caution">
    <text evidence="1">The sequence shown here is derived from an EMBL/GenBank/DDBJ whole genome shotgun (WGS) entry which is preliminary data.</text>
</comment>